<dbReference type="PANTHER" id="PTHR43201">
    <property type="entry name" value="ACYL-COA SYNTHETASE"/>
    <property type="match status" value="1"/>
</dbReference>
<dbReference type="GO" id="GO:0031956">
    <property type="term" value="F:medium-chain fatty acid-CoA ligase activity"/>
    <property type="evidence" value="ECO:0007669"/>
    <property type="project" value="TreeGrafter"/>
</dbReference>
<evidence type="ECO:0000313" key="9">
    <source>
        <dbReference type="Proteomes" id="UP000321579"/>
    </source>
</evidence>
<keyword evidence="2 5" id="KW-0436">Ligase</keyword>
<comment type="caution">
    <text evidence="5">The sequence shown here is derived from an EMBL/GenBank/DDBJ whole genome shotgun (WGS) entry which is preliminary data.</text>
</comment>
<dbReference type="RefSeq" id="WP_066325800.1">
    <property type="nucleotide sequence ID" value="NZ_BJVF01000009.1"/>
</dbReference>
<proteinExistence type="inferred from homology"/>
<gene>
    <name evidence="4" type="primary">menE</name>
    <name evidence="5" type="ORF">FBGL_04590</name>
    <name evidence="4" type="ORF">FGL01_28930</name>
    <name evidence="6" type="ORF">SAMN05192550_3091</name>
</gene>
<evidence type="ECO:0000259" key="3">
    <source>
        <dbReference type="Pfam" id="PF00501"/>
    </source>
</evidence>
<evidence type="ECO:0000256" key="1">
    <source>
        <dbReference type="ARBA" id="ARBA00006432"/>
    </source>
</evidence>
<dbReference type="Pfam" id="PF00501">
    <property type="entry name" value="AMP-binding"/>
    <property type="match status" value="1"/>
</dbReference>
<feature type="domain" description="AMP-dependent synthetase/ligase" evidence="3">
    <location>
        <begin position="61"/>
        <end position="199"/>
    </location>
</feature>
<dbReference type="SUPFAM" id="SSF56801">
    <property type="entry name" value="Acetyl-CoA synthetase-like"/>
    <property type="match status" value="1"/>
</dbReference>
<evidence type="ECO:0000313" key="8">
    <source>
        <dbReference type="Proteomes" id="UP000182367"/>
    </source>
</evidence>
<organism evidence="5 7">
    <name type="scientific">Flavobacterium glycines</name>
    <dbReference type="NCBI Taxonomy" id="551990"/>
    <lineage>
        <taxon>Bacteria</taxon>
        <taxon>Pseudomonadati</taxon>
        <taxon>Bacteroidota</taxon>
        <taxon>Flavobacteriia</taxon>
        <taxon>Flavobacteriales</taxon>
        <taxon>Flavobacteriaceae</taxon>
        <taxon>Flavobacterium</taxon>
    </lineage>
</organism>
<dbReference type="EMBL" id="BJVF01000009">
    <property type="protein sequence ID" value="GEL12154.1"/>
    <property type="molecule type" value="Genomic_DNA"/>
</dbReference>
<dbReference type="PANTHER" id="PTHR43201:SF5">
    <property type="entry name" value="MEDIUM-CHAIN ACYL-COA LIGASE ACSF2, MITOCHONDRIAL"/>
    <property type="match status" value="1"/>
</dbReference>
<dbReference type="STRING" id="551990.SAMN05192550_3091"/>
<dbReference type="AlphaFoldDB" id="A0A1B9DT83"/>
<dbReference type="Gene3D" id="3.30.300.30">
    <property type="match status" value="1"/>
</dbReference>
<dbReference type="EMBL" id="FNEO01000009">
    <property type="protein sequence ID" value="SDJ96558.1"/>
    <property type="molecule type" value="Genomic_DNA"/>
</dbReference>
<dbReference type="OrthoDB" id="8870348at2"/>
<evidence type="ECO:0000313" key="5">
    <source>
        <dbReference type="EMBL" id="OCB72902.1"/>
    </source>
</evidence>
<dbReference type="EMBL" id="LVEO01000009">
    <property type="protein sequence ID" value="OCB72902.1"/>
    <property type="molecule type" value="Genomic_DNA"/>
</dbReference>
<protein>
    <submittedName>
        <fullName evidence="5">O-succinylbenzoic acid--CoA ligase</fullName>
    </submittedName>
</protein>
<name>A0A1B9DT83_9FLAO</name>
<evidence type="ECO:0000313" key="4">
    <source>
        <dbReference type="EMBL" id="GEL12154.1"/>
    </source>
</evidence>
<comment type="similarity">
    <text evidence="1">Belongs to the ATP-dependent AMP-binding enzyme family.</text>
</comment>
<dbReference type="InterPro" id="IPR042099">
    <property type="entry name" value="ANL_N_sf"/>
</dbReference>
<dbReference type="Proteomes" id="UP000321579">
    <property type="component" value="Unassembled WGS sequence"/>
</dbReference>
<reference evidence="5" key="2">
    <citation type="submission" date="2016-03" db="EMBL/GenBank/DDBJ databases">
        <authorList>
            <person name="Ploux O."/>
        </authorList>
    </citation>
    <scope>NUCLEOTIDE SEQUENCE</scope>
    <source>
        <strain evidence="5">NBRC 105008</strain>
    </source>
</reference>
<sequence length="349" mass="39066">MKRVTYKNIHNFFKYNGVHLDSNGLRIAAYYLIKEGEDYEKAIGNFLLDWFDENWYIDLQTSGTTGTPKIIRKSKQALVNSALATGDFFDLKPGDTALCCLPVQFIAGKMMLVRSFILGLAIDIVAPSANPLAQLNKEYDFVAMVPMQVQNSLDDLYKVKKLIIGGAKMDSSLEQKLLGINTKVYETYGMTETITHIAAKKIGKQVFSILPNVRISQDEKECLVIDAPLVSEERLFTNDLVQIINDQQFILLGRIDNVVNSGGVKLIPEKIEEKLSDSIPSRFFVGGIPDAVLGEKLVLVVEGEKQELDDAIFTVLDKYEKPKALFFVPEFQSTESGKIKRKAILKTLV</sequence>
<dbReference type="Proteomes" id="UP000093226">
    <property type="component" value="Unassembled WGS sequence"/>
</dbReference>
<reference evidence="7" key="1">
    <citation type="submission" date="2016-03" db="EMBL/GenBank/DDBJ databases">
        <title>Draft genome sequence of Paenibacillus glacialis DSM 22343.</title>
        <authorList>
            <person name="Shin S.-K."/>
            <person name="Yi H."/>
        </authorList>
    </citation>
    <scope>NUCLEOTIDE SEQUENCE [LARGE SCALE GENOMIC DNA]</scope>
    <source>
        <strain evidence="7">NBRC 105008</strain>
    </source>
</reference>
<dbReference type="InterPro" id="IPR045851">
    <property type="entry name" value="AMP-bd_C_sf"/>
</dbReference>
<dbReference type="InterPro" id="IPR000873">
    <property type="entry name" value="AMP-dep_synth/lig_dom"/>
</dbReference>
<evidence type="ECO:0000256" key="2">
    <source>
        <dbReference type="ARBA" id="ARBA00022598"/>
    </source>
</evidence>
<dbReference type="Proteomes" id="UP000182367">
    <property type="component" value="Unassembled WGS sequence"/>
</dbReference>
<dbReference type="GO" id="GO:0006631">
    <property type="term" value="P:fatty acid metabolic process"/>
    <property type="evidence" value="ECO:0007669"/>
    <property type="project" value="TreeGrafter"/>
</dbReference>
<accession>A0A1B9DT83</accession>
<reference evidence="4 9" key="4">
    <citation type="submission" date="2019-07" db="EMBL/GenBank/DDBJ databases">
        <title>Whole genome shotgun sequence of Flavobacterium glycines NBRC 105008.</title>
        <authorList>
            <person name="Hosoyama A."/>
            <person name="Uohara A."/>
            <person name="Ohji S."/>
            <person name="Ichikawa N."/>
        </authorList>
    </citation>
    <scope>NUCLEOTIDE SEQUENCE [LARGE SCALE GENOMIC DNA]</scope>
    <source>
        <strain evidence="4 9">NBRC 105008</strain>
    </source>
</reference>
<reference evidence="6 8" key="3">
    <citation type="submission" date="2016-10" db="EMBL/GenBank/DDBJ databases">
        <authorList>
            <person name="Varghese N."/>
            <person name="Submissions S."/>
        </authorList>
    </citation>
    <scope>NUCLEOTIDE SEQUENCE [LARGE SCALE GENOMIC DNA]</scope>
    <source>
        <strain evidence="6 8">Gm-149</strain>
    </source>
</reference>
<evidence type="ECO:0000313" key="6">
    <source>
        <dbReference type="EMBL" id="SDJ96558.1"/>
    </source>
</evidence>
<evidence type="ECO:0000313" key="7">
    <source>
        <dbReference type="Proteomes" id="UP000093226"/>
    </source>
</evidence>
<keyword evidence="8" id="KW-1185">Reference proteome</keyword>
<dbReference type="Gene3D" id="3.40.50.12780">
    <property type="entry name" value="N-terminal domain of ligase-like"/>
    <property type="match status" value="1"/>
</dbReference>